<evidence type="ECO:0000313" key="2">
    <source>
        <dbReference type="Proteomes" id="UP000053989"/>
    </source>
</evidence>
<dbReference type="OrthoDB" id="3232644at2759"/>
<dbReference type="AlphaFoldDB" id="A0A0C3CXR0"/>
<dbReference type="Proteomes" id="UP000053989">
    <property type="component" value="Unassembled WGS sequence"/>
</dbReference>
<evidence type="ECO:0000313" key="1">
    <source>
        <dbReference type="EMBL" id="KIM53355.1"/>
    </source>
</evidence>
<dbReference type="EMBL" id="KN822183">
    <property type="protein sequence ID" value="KIM53355.1"/>
    <property type="molecule type" value="Genomic_DNA"/>
</dbReference>
<dbReference type="STRING" id="1036808.A0A0C3CXR0"/>
<keyword evidence="2" id="KW-1185">Reference proteome</keyword>
<reference evidence="2" key="2">
    <citation type="submission" date="2015-01" db="EMBL/GenBank/DDBJ databases">
        <title>Evolutionary Origins and Diversification of the Mycorrhizal Mutualists.</title>
        <authorList>
            <consortium name="DOE Joint Genome Institute"/>
            <consortium name="Mycorrhizal Genomics Consortium"/>
            <person name="Kohler A."/>
            <person name="Kuo A."/>
            <person name="Nagy L.G."/>
            <person name="Floudas D."/>
            <person name="Copeland A."/>
            <person name="Barry K.W."/>
            <person name="Cichocki N."/>
            <person name="Veneault-Fourrey C."/>
            <person name="LaButti K."/>
            <person name="Lindquist E.A."/>
            <person name="Lipzen A."/>
            <person name="Lundell T."/>
            <person name="Morin E."/>
            <person name="Murat C."/>
            <person name="Riley R."/>
            <person name="Ohm R."/>
            <person name="Sun H."/>
            <person name="Tunlid A."/>
            <person name="Henrissat B."/>
            <person name="Grigoriev I.V."/>
            <person name="Hibbett D.S."/>
            <person name="Martin F."/>
        </authorList>
    </citation>
    <scope>NUCLEOTIDE SEQUENCE [LARGE SCALE GENOMIC DNA]</scope>
    <source>
        <strain evidence="2">Foug A</strain>
    </source>
</reference>
<dbReference type="InParanoid" id="A0A0C3CXR0"/>
<evidence type="ECO:0008006" key="3">
    <source>
        <dbReference type="Google" id="ProtNLM"/>
    </source>
</evidence>
<organism evidence="1 2">
    <name type="scientific">Scleroderma citrinum Foug A</name>
    <dbReference type="NCBI Taxonomy" id="1036808"/>
    <lineage>
        <taxon>Eukaryota</taxon>
        <taxon>Fungi</taxon>
        <taxon>Dikarya</taxon>
        <taxon>Basidiomycota</taxon>
        <taxon>Agaricomycotina</taxon>
        <taxon>Agaricomycetes</taxon>
        <taxon>Agaricomycetidae</taxon>
        <taxon>Boletales</taxon>
        <taxon>Sclerodermatineae</taxon>
        <taxon>Sclerodermataceae</taxon>
        <taxon>Scleroderma</taxon>
    </lineage>
</organism>
<gene>
    <name evidence="1" type="ORF">SCLCIDRAFT_1222907</name>
</gene>
<protein>
    <recommendedName>
        <fullName evidence="3">F-box domain-containing protein</fullName>
    </recommendedName>
</protein>
<reference evidence="1 2" key="1">
    <citation type="submission" date="2014-04" db="EMBL/GenBank/DDBJ databases">
        <authorList>
            <consortium name="DOE Joint Genome Institute"/>
            <person name="Kuo A."/>
            <person name="Kohler A."/>
            <person name="Nagy L.G."/>
            <person name="Floudas D."/>
            <person name="Copeland A."/>
            <person name="Barry K.W."/>
            <person name="Cichocki N."/>
            <person name="Veneault-Fourrey C."/>
            <person name="LaButti K."/>
            <person name="Lindquist E.A."/>
            <person name="Lipzen A."/>
            <person name="Lundell T."/>
            <person name="Morin E."/>
            <person name="Murat C."/>
            <person name="Sun H."/>
            <person name="Tunlid A."/>
            <person name="Henrissat B."/>
            <person name="Grigoriev I.V."/>
            <person name="Hibbett D.S."/>
            <person name="Martin F."/>
            <person name="Nordberg H.P."/>
            <person name="Cantor M.N."/>
            <person name="Hua S.X."/>
        </authorList>
    </citation>
    <scope>NUCLEOTIDE SEQUENCE [LARGE SCALE GENOMIC DNA]</scope>
    <source>
        <strain evidence="1 2">Foug A</strain>
    </source>
</reference>
<dbReference type="Gene3D" id="3.80.10.10">
    <property type="entry name" value="Ribonuclease Inhibitor"/>
    <property type="match status" value="1"/>
</dbReference>
<sequence>MSRVPPELWRRIFELATHSPGLLDCSPFRSDLPSALVKQQELQRLEESLATRRNLVQVSKAWDILAAEFLYQSVLITRVEVLSALLGALKRRSRSLGASRARPGWWTRRLDVHIADDNCEAAVLALLADVIRHFSNLSIVTMSIHVLPLSGSNSHQLPIEIIMSLVETCGPSLRIFDCSESAIRPCREDLMVLLAGCPNLRVLRCPKCSPTPGNRSPRSRMDVPVMGKLESIALTSVFLRDYLPRNKHTNCLPSLRQLTYDCIPPPFFDQAWRNFVKLSCSAVTSVTLDFCLQPGDMLQNEFDLLAECCPALDKLAIYFHSWLDFMHFLVLPSTISYLCIHSKVAQPSSFHYKALVVALATLTASGLRSIRVLHPTAVKEFRQSLEPLLVSDMVCLASRTFRVHDGEDSVVCTAI</sequence>
<name>A0A0C3CXR0_9AGAM</name>
<proteinExistence type="predicted"/>
<dbReference type="InterPro" id="IPR032675">
    <property type="entry name" value="LRR_dom_sf"/>
</dbReference>
<dbReference type="HOGENOM" id="CLU_052689_1_0_1"/>
<accession>A0A0C3CXR0</accession>